<dbReference type="AlphaFoldDB" id="A0A067K2S6"/>
<dbReference type="PANTHER" id="PTHR31170:SF21">
    <property type="match status" value="1"/>
</dbReference>
<dbReference type="Pfam" id="PF03140">
    <property type="entry name" value="DUF247"/>
    <property type="match status" value="1"/>
</dbReference>
<gene>
    <name evidence="1" type="ORF">JCGZ_15235</name>
</gene>
<dbReference type="InterPro" id="IPR004158">
    <property type="entry name" value="DUF247_pln"/>
</dbReference>
<dbReference type="Proteomes" id="UP000027138">
    <property type="component" value="Unassembled WGS sequence"/>
</dbReference>
<protein>
    <submittedName>
        <fullName evidence="1">Uncharacterized protein</fullName>
    </submittedName>
</protein>
<sequence length="384" mass="44457">MGIKKTACRLLFQNIYTRRLHSLPNWEASLKEKIKTYPKNPQDYSTSKPCSIYRVPINMRQVEPKAYTPNIISIGPYHHGSSWHLQEMEKVKKNFLHRLVDSKILQLEDVINALGRMEEEARSHYADEVKLSKEEFVEIILLDGCFIVELLRELKRHKFTHGSSLIERWMLPVLRRDLMMLENQLPLFVLQMLFQSTNRNNYNSHESLQDLALKFFSPLIRRGNMPLLSSTQELESAKHFLDLFRLSILPRKLLGTEAETIEGEDTIDMIGSIRELKKAGMLIEKGKGLFPLDIHSEGRALVIPPLYIDDYKGTLFRNMVAFEQRHHGCKPQVSTYLVFLDKLINDVEDVEVLHKKQIIQYSSGSKKDVATLINGIGEGWIDVN</sequence>
<reference evidence="1 2" key="1">
    <citation type="journal article" date="2014" name="PLoS ONE">
        <title>Global Analysis of Gene Expression Profiles in Physic Nut (Jatropha curcas L.) Seedlings Exposed to Salt Stress.</title>
        <authorList>
            <person name="Zhang L."/>
            <person name="Zhang C."/>
            <person name="Wu P."/>
            <person name="Chen Y."/>
            <person name="Li M."/>
            <person name="Jiang H."/>
            <person name="Wu G."/>
        </authorList>
    </citation>
    <scope>NUCLEOTIDE SEQUENCE [LARGE SCALE GENOMIC DNA]</scope>
    <source>
        <strain evidence="2">cv. GZQX0401</strain>
        <tissue evidence="1">Young leaves</tissue>
    </source>
</reference>
<dbReference type="STRING" id="180498.A0A067K2S6"/>
<organism evidence="1 2">
    <name type="scientific">Jatropha curcas</name>
    <name type="common">Barbados nut</name>
    <dbReference type="NCBI Taxonomy" id="180498"/>
    <lineage>
        <taxon>Eukaryota</taxon>
        <taxon>Viridiplantae</taxon>
        <taxon>Streptophyta</taxon>
        <taxon>Embryophyta</taxon>
        <taxon>Tracheophyta</taxon>
        <taxon>Spermatophyta</taxon>
        <taxon>Magnoliopsida</taxon>
        <taxon>eudicotyledons</taxon>
        <taxon>Gunneridae</taxon>
        <taxon>Pentapetalae</taxon>
        <taxon>rosids</taxon>
        <taxon>fabids</taxon>
        <taxon>Malpighiales</taxon>
        <taxon>Euphorbiaceae</taxon>
        <taxon>Crotonoideae</taxon>
        <taxon>Jatropheae</taxon>
        <taxon>Jatropha</taxon>
    </lineage>
</organism>
<evidence type="ECO:0000313" key="1">
    <source>
        <dbReference type="EMBL" id="KDP30526.1"/>
    </source>
</evidence>
<dbReference type="EMBL" id="KK914666">
    <property type="protein sequence ID" value="KDP30526.1"/>
    <property type="molecule type" value="Genomic_DNA"/>
</dbReference>
<proteinExistence type="predicted"/>
<keyword evidence="2" id="KW-1185">Reference proteome</keyword>
<dbReference type="OrthoDB" id="1842647at2759"/>
<name>A0A067K2S6_JATCU</name>
<dbReference type="PANTHER" id="PTHR31170">
    <property type="entry name" value="BNAC04G53230D PROTEIN"/>
    <property type="match status" value="1"/>
</dbReference>
<evidence type="ECO:0000313" key="2">
    <source>
        <dbReference type="Proteomes" id="UP000027138"/>
    </source>
</evidence>
<accession>A0A067K2S6</accession>